<dbReference type="EMBL" id="JABFOF010000006">
    <property type="protein sequence ID" value="KAG2395238.1"/>
    <property type="molecule type" value="Genomic_DNA"/>
</dbReference>
<gene>
    <name evidence="2" type="ORF">HKW66_Vig0073860</name>
</gene>
<proteinExistence type="predicted"/>
<evidence type="ECO:0000256" key="1">
    <source>
        <dbReference type="SAM" id="MobiDB-lite"/>
    </source>
</evidence>
<organism evidence="2 3">
    <name type="scientific">Phaseolus angularis</name>
    <name type="common">Azuki bean</name>
    <name type="synonym">Vigna angularis</name>
    <dbReference type="NCBI Taxonomy" id="3914"/>
    <lineage>
        <taxon>Eukaryota</taxon>
        <taxon>Viridiplantae</taxon>
        <taxon>Streptophyta</taxon>
        <taxon>Embryophyta</taxon>
        <taxon>Tracheophyta</taxon>
        <taxon>Spermatophyta</taxon>
        <taxon>Magnoliopsida</taxon>
        <taxon>eudicotyledons</taxon>
        <taxon>Gunneridae</taxon>
        <taxon>Pentapetalae</taxon>
        <taxon>rosids</taxon>
        <taxon>fabids</taxon>
        <taxon>Fabales</taxon>
        <taxon>Fabaceae</taxon>
        <taxon>Papilionoideae</taxon>
        <taxon>50 kb inversion clade</taxon>
        <taxon>NPAAA clade</taxon>
        <taxon>indigoferoid/millettioid clade</taxon>
        <taxon>Phaseoleae</taxon>
        <taxon>Vigna</taxon>
    </lineage>
</organism>
<feature type="compositionally biased region" description="Basic and acidic residues" evidence="1">
    <location>
        <begin position="156"/>
        <end position="174"/>
    </location>
</feature>
<reference evidence="2 3" key="1">
    <citation type="submission" date="2020-05" db="EMBL/GenBank/DDBJ databases">
        <title>Vigna angularis (adzuki bean) Var. LongXiaoDou No. 4 denovo assembly.</title>
        <authorList>
            <person name="Xiang H."/>
        </authorList>
    </citation>
    <scope>NUCLEOTIDE SEQUENCE [LARGE SCALE GENOMIC DNA]</scope>
    <source>
        <tissue evidence="2">Leaf</tissue>
    </source>
</reference>
<evidence type="ECO:0000313" key="3">
    <source>
        <dbReference type="Proteomes" id="UP000743370"/>
    </source>
</evidence>
<protein>
    <submittedName>
        <fullName evidence="2">Uncharacterized protein</fullName>
    </submittedName>
</protein>
<dbReference type="AlphaFoldDB" id="A0A8T0K6W0"/>
<evidence type="ECO:0000313" key="2">
    <source>
        <dbReference type="EMBL" id="KAG2395238.1"/>
    </source>
</evidence>
<comment type="caution">
    <text evidence="2">The sequence shown here is derived from an EMBL/GenBank/DDBJ whole genome shotgun (WGS) entry which is preliminary data.</text>
</comment>
<dbReference type="InterPro" id="IPR007877">
    <property type="entry name" value="DUF707"/>
</dbReference>
<dbReference type="Proteomes" id="UP000743370">
    <property type="component" value="Unassembled WGS sequence"/>
</dbReference>
<feature type="region of interest" description="Disordered" evidence="1">
    <location>
        <begin position="152"/>
        <end position="174"/>
    </location>
</feature>
<name>A0A8T0K6W0_PHAAN</name>
<accession>A0A8T0K6W0</accession>
<dbReference type="Pfam" id="PF05212">
    <property type="entry name" value="DUF707"/>
    <property type="match status" value="1"/>
</dbReference>
<sequence>MLGHMKMIIIKGHYQTSATTSSAYSLSALPLSRPRVADVRSGSWTRSIGFPLLSRHRTASFQSSGRFFSGGRSSRPSDVVLVQNTTWKGTESAKGSAKCFLGFHDGGIKEANRSWRRHGEINEGWFCGWMEVGVTMYLSIVKEEGLEISQPALDPTKSEVHHPESIKRDQNCTG</sequence>